<sequence>MLVIVRKIDGESVKIRESRDDGYADVNNTHSKRDINCWRSNHRKRPYLDLTETVPEMSTDAIERMPWCEVRSVSMDRGSDDKRLKMGVSGIHPYNNGRDEGCFSDGAASGRQGLCSGSSVEDKRCGIGYDEKVMPGEMGSSERFSSPAGSHRARQFLPIKDEGQVVDASPNLEFALGAEMRPPNKGILPLFVGIADKSDNLDKVTGKEEVEDVSASLSLSLSFPIAEMERNTKYVPESNRVNTSLLLFGGFHDKIV</sequence>
<proteinExistence type="predicted"/>
<comment type="caution">
    <text evidence="1">The sequence shown here is derived from an EMBL/GenBank/DDBJ whole genome shotgun (WGS) entry which is preliminary data.</text>
</comment>
<dbReference type="EMBL" id="JBBPBN010000028">
    <property type="protein sequence ID" value="KAK9006652.1"/>
    <property type="molecule type" value="Genomic_DNA"/>
</dbReference>
<dbReference type="Proteomes" id="UP001396334">
    <property type="component" value="Unassembled WGS sequence"/>
</dbReference>
<reference evidence="1 2" key="1">
    <citation type="journal article" date="2024" name="G3 (Bethesda)">
        <title>Genome assembly of Hibiscus sabdariffa L. provides insights into metabolisms of medicinal natural products.</title>
        <authorList>
            <person name="Kim T."/>
        </authorList>
    </citation>
    <scope>NUCLEOTIDE SEQUENCE [LARGE SCALE GENOMIC DNA]</scope>
    <source>
        <strain evidence="1">TK-2024</strain>
        <tissue evidence="1">Old leaves</tissue>
    </source>
</reference>
<evidence type="ECO:0000313" key="2">
    <source>
        <dbReference type="Proteomes" id="UP001396334"/>
    </source>
</evidence>
<name>A0ABR2R1T0_9ROSI</name>
<organism evidence="1 2">
    <name type="scientific">Hibiscus sabdariffa</name>
    <name type="common">roselle</name>
    <dbReference type="NCBI Taxonomy" id="183260"/>
    <lineage>
        <taxon>Eukaryota</taxon>
        <taxon>Viridiplantae</taxon>
        <taxon>Streptophyta</taxon>
        <taxon>Embryophyta</taxon>
        <taxon>Tracheophyta</taxon>
        <taxon>Spermatophyta</taxon>
        <taxon>Magnoliopsida</taxon>
        <taxon>eudicotyledons</taxon>
        <taxon>Gunneridae</taxon>
        <taxon>Pentapetalae</taxon>
        <taxon>rosids</taxon>
        <taxon>malvids</taxon>
        <taxon>Malvales</taxon>
        <taxon>Malvaceae</taxon>
        <taxon>Malvoideae</taxon>
        <taxon>Hibiscus</taxon>
    </lineage>
</organism>
<protein>
    <submittedName>
        <fullName evidence="1">Uncharacterized protein</fullName>
    </submittedName>
</protein>
<gene>
    <name evidence="1" type="ORF">V6N11_018987</name>
</gene>
<keyword evidence="2" id="KW-1185">Reference proteome</keyword>
<evidence type="ECO:0000313" key="1">
    <source>
        <dbReference type="EMBL" id="KAK9006652.1"/>
    </source>
</evidence>
<accession>A0ABR2R1T0</accession>